<dbReference type="InterPro" id="IPR005101">
    <property type="entry name" value="Cryptochr/Photolyase_FAD-bd"/>
</dbReference>
<dbReference type="PANTHER" id="PTHR11455:SF9">
    <property type="entry name" value="CRYPTOCHROME CIRCADIAN CLOCK 5 ISOFORM X1"/>
    <property type="match status" value="1"/>
</dbReference>
<evidence type="ECO:0000256" key="13">
    <source>
        <dbReference type="PIRSR" id="PIRSR602081-2"/>
    </source>
</evidence>
<dbReference type="Pfam" id="PF00875">
    <property type="entry name" value="DNA_photolyase"/>
    <property type="match status" value="1"/>
</dbReference>
<dbReference type="RefSeq" id="WP_259053850.1">
    <property type="nucleotide sequence ID" value="NZ_JANUCT010000002.1"/>
</dbReference>
<dbReference type="SUPFAM" id="SSF52425">
    <property type="entry name" value="Cryptochrome/photolyase, N-terminal domain"/>
    <property type="match status" value="1"/>
</dbReference>
<feature type="site" description="Electron transfer via tryptophanyl radical" evidence="13">
    <location>
        <position position="310"/>
    </location>
</feature>
<dbReference type="GO" id="GO:0000719">
    <property type="term" value="P:photoreactive repair"/>
    <property type="evidence" value="ECO:0007669"/>
    <property type="project" value="UniProtKB-ARBA"/>
</dbReference>
<feature type="binding site" evidence="12">
    <location>
        <begin position="376"/>
        <end position="378"/>
    </location>
    <ligand>
        <name>FAD</name>
        <dbReference type="ChEBI" id="CHEBI:57692"/>
    </ligand>
</feature>
<dbReference type="PROSITE" id="PS51645">
    <property type="entry name" value="PHR_CRY_ALPHA_BETA"/>
    <property type="match status" value="1"/>
</dbReference>
<dbReference type="Proteomes" id="UP001204445">
    <property type="component" value="Unassembled WGS sequence"/>
</dbReference>
<dbReference type="InterPro" id="IPR002081">
    <property type="entry name" value="Cryptochrome/DNA_photolyase_1"/>
</dbReference>
<dbReference type="FunFam" id="1.10.579.10:FF:000003">
    <property type="entry name" value="Deoxyribodipyrimidine photo-lyase"/>
    <property type="match status" value="1"/>
</dbReference>
<evidence type="ECO:0000256" key="5">
    <source>
        <dbReference type="ARBA" id="ARBA00022630"/>
    </source>
</evidence>
<evidence type="ECO:0000256" key="8">
    <source>
        <dbReference type="ARBA" id="ARBA00031671"/>
    </source>
</evidence>
<protein>
    <recommendedName>
        <fullName evidence="4">Deoxyribodipyrimidine photo-lyase</fullName>
        <ecNumber evidence="3">4.1.99.3</ecNumber>
    </recommendedName>
    <alternativeName>
        <fullName evidence="8">DNA photolyase</fullName>
    </alternativeName>
    <alternativeName>
        <fullName evidence="11">Photoreactivating enzyme</fullName>
    </alternativeName>
</protein>
<accession>A0AAE3HKZ0</accession>
<evidence type="ECO:0000256" key="1">
    <source>
        <dbReference type="ARBA" id="ARBA00001932"/>
    </source>
</evidence>
<comment type="caution">
    <text evidence="16">The sequence shown here is derived from an EMBL/GenBank/DDBJ whole genome shotgun (WGS) entry which is preliminary data.</text>
</comment>
<dbReference type="GO" id="GO:0071949">
    <property type="term" value="F:FAD binding"/>
    <property type="evidence" value="ECO:0007669"/>
    <property type="project" value="TreeGrafter"/>
</dbReference>
<proteinExistence type="inferred from homology"/>
<dbReference type="InterPro" id="IPR036155">
    <property type="entry name" value="Crypto/Photolyase_N_sf"/>
</dbReference>
<evidence type="ECO:0000256" key="14">
    <source>
        <dbReference type="RuleBase" id="RU004182"/>
    </source>
</evidence>
<feature type="site" description="Electron transfer via tryptophanyl radical" evidence="13">
    <location>
        <position position="363"/>
    </location>
</feature>
<dbReference type="SUPFAM" id="SSF48173">
    <property type="entry name" value="Cryptochrome/photolyase FAD-binding domain"/>
    <property type="match status" value="1"/>
</dbReference>
<keyword evidence="7 14" id="KW-0157">Chromophore</keyword>
<evidence type="ECO:0000256" key="7">
    <source>
        <dbReference type="ARBA" id="ARBA00022991"/>
    </source>
</evidence>
<comment type="cofactor">
    <cofactor evidence="1">
        <name>(6R)-5,10-methylene-5,6,7,8-tetrahydrofolate</name>
        <dbReference type="ChEBI" id="CHEBI:15636"/>
    </cofactor>
</comment>
<keyword evidence="17" id="KW-1185">Reference proteome</keyword>
<evidence type="ECO:0000259" key="15">
    <source>
        <dbReference type="PROSITE" id="PS51645"/>
    </source>
</evidence>
<comment type="cofactor">
    <cofactor evidence="12">
        <name>FAD</name>
        <dbReference type="ChEBI" id="CHEBI:57692"/>
    </cofactor>
    <text evidence="12">Binds 1 FAD per subunit.</text>
</comment>
<evidence type="ECO:0000256" key="4">
    <source>
        <dbReference type="ARBA" id="ARBA00014046"/>
    </source>
</evidence>
<feature type="binding site" evidence="12">
    <location>
        <position position="224"/>
    </location>
    <ligand>
        <name>FAD</name>
        <dbReference type="ChEBI" id="CHEBI:57692"/>
    </ligand>
</feature>
<organism evidence="16 17">
    <name type="scientific">Methylohalomonas lacus</name>
    <dbReference type="NCBI Taxonomy" id="398773"/>
    <lineage>
        <taxon>Bacteria</taxon>
        <taxon>Pseudomonadati</taxon>
        <taxon>Pseudomonadota</taxon>
        <taxon>Gammaproteobacteria</taxon>
        <taxon>Methylohalomonadales</taxon>
        <taxon>Methylohalomonadaceae</taxon>
        <taxon>Methylohalomonas</taxon>
    </lineage>
</organism>
<dbReference type="Gene3D" id="1.25.40.80">
    <property type="match status" value="1"/>
</dbReference>
<dbReference type="Pfam" id="PF03441">
    <property type="entry name" value="FAD_binding_7"/>
    <property type="match status" value="1"/>
</dbReference>
<dbReference type="InterPro" id="IPR014729">
    <property type="entry name" value="Rossmann-like_a/b/a_fold"/>
</dbReference>
<evidence type="ECO:0000256" key="11">
    <source>
        <dbReference type="ARBA" id="ARBA00083107"/>
    </source>
</evidence>
<dbReference type="Gene3D" id="3.40.50.620">
    <property type="entry name" value="HUPs"/>
    <property type="match status" value="1"/>
</dbReference>
<evidence type="ECO:0000256" key="9">
    <source>
        <dbReference type="ARBA" id="ARBA00033999"/>
    </source>
</evidence>
<dbReference type="InterPro" id="IPR006050">
    <property type="entry name" value="DNA_photolyase_N"/>
</dbReference>
<keyword evidence="6 12" id="KW-0274">FAD</keyword>
<dbReference type="PANTHER" id="PTHR11455">
    <property type="entry name" value="CRYPTOCHROME"/>
    <property type="match status" value="1"/>
</dbReference>
<name>A0AAE3HKZ0_9GAMM</name>
<evidence type="ECO:0000313" key="17">
    <source>
        <dbReference type="Proteomes" id="UP001204445"/>
    </source>
</evidence>
<keyword evidence="16" id="KW-0456">Lyase</keyword>
<dbReference type="PRINTS" id="PR00147">
    <property type="entry name" value="DNAPHOTLYASE"/>
</dbReference>
<dbReference type="AlphaFoldDB" id="A0AAE3HKZ0"/>
<evidence type="ECO:0000256" key="6">
    <source>
        <dbReference type="ARBA" id="ARBA00022827"/>
    </source>
</evidence>
<dbReference type="GO" id="GO:0003904">
    <property type="term" value="F:deoxyribodipyrimidine photo-lyase activity"/>
    <property type="evidence" value="ECO:0007669"/>
    <property type="project" value="UniProtKB-EC"/>
</dbReference>
<dbReference type="GO" id="GO:0009416">
    <property type="term" value="P:response to light stimulus"/>
    <property type="evidence" value="ECO:0007669"/>
    <property type="project" value="TreeGrafter"/>
</dbReference>
<dbReference type="EC" id="4.1.99.3" evidence="3"/>
<feature type="binding site" evidence="12">
    <location>
        <position position="276"/>
    </location>
    <ligand>
        <name>FAD</name>
        <dbReference type="ChEBI" id="CHEBI:57692"/>
    </ligand>
</feature>
<evidence type="ECO:0000256" key="2">
    <source>
        <dbReference type="ARBA" id="ARBA00005862"/>
    </source>
</evidence>
<dbReference type="GO" id="GO:0003677">
    <property type="term" value="F:DNA binding"/>
    <property type="evidence" value="ECO:0007669"/>
    <property type="project" value="TreeGrafter"/>
</dbReference>
<comment type="catalytic activity">
    <reaction evidence="9">
        <text>cyclobutadipyrimidine (in DNA) = 2 pyrimidine residues (in DNA).</text>
        <dbReference type="EC" id="4.1.99.3"/>
    </reaction>
</comment>
<feature type="site" description="Electron transfer via tryptophanyl radical" evidence="13">
    <location>
        <position position="386"/>
    </location>
</feature>
<feature type="domain" description="Photolyase/cryptochrome alpha/beta" evidence="15">
    <location>
        <begin position="2"/>
        <end position="131"/>
    </location>
</feature>
<reference evidence="16" key="1">
    <citation type="submission" date="2022-08" db="EMBL/GenBank/DDBJ databases">
        <title>Genomic Encyclopedia of Type Strains, Phase III (KMG-III): the genomes of soil and plant-associated and newly described type strains.</title>
        <authorList>
            <person name="Whitman W."/>
        </authorList>
    </citation>
    <scope>NUCLEOTIDE SEQUENCE</scope>
    <source>
        <strain evidence="16">HMT 1</strain>
    </source>
</reference>
<dbReference type="InterPro" id="IPR036134">
    <property type="entry name" value="Crypto/Photolyase_FAD-like_sf"/>
</dbReference>
<dbReference type="InterPro" id="IPR018394">
    <property type="entry name" value="DNA_photolyase_1_CS_C"/>
</dbReference>
<dbReference type="Gene3D" id="1.10.579.10">
    <property type="entry name" value="DNA Cyclobutane Dipyrimidine Photolyase, subunit A, domain 3"/>
    <property type="match status" value="1"/>
</dbReference>
<evidence type="ECO:0000256" key="3">
    <source>
        <dbReference type="ARBA" id="ARBA00013149"/>
    </source>
</evidence>
<keyword evidence="5 12" id="KW-0285">Flavoprotein</keyword>
<comment type="similarity">
    <text evidence="2">Belongs to the DNA photolyase class-1 family.</text>
</comment>
<comment type="function">
    <text evidence="10">Involved in repair of UV radiation-induced DNA damage. Catalyzes the light-dependent monomerization (300-600 nm) of cyclobutyl pyrimidine dimers (in cis-syn configuration), which are formed between adjacent bases on the same DNA strand upon exposure to ultraviolet radiation.</text>
</comment>
<dbReference type="EMBL" id="JANUCT010000002">
    <property type="protein sequence ID" value="MCS3902342.1"/>
    <property type="molecule type" value="Genomic_DNA"/>
</dbReference>
<comment type="similarity">
    <text evidence="14">Belongs to the DNA photolyase family.</text>
</comment>
<sequence>MTAAIVWFRQDLRLADNPALRAACDRGGVVIPVFIWAPDEEGDWPPGGAGRYWLHQSLASLSAELERLGSRLIIRRGDSLAELGKLIKSSAAEAVFWNRRYEPAVVERDAGIKAQLRDQGVTVESFNGNLLLEPSQTFNKQGRPFRVFTPFWRHCRKLGEPVAPLPAVRKLRAPDKWPRSLKLDALELEPRIDWAGGIRAHWTFGSKGARESLREFLADDFQGYPKQRDYPGVHGVSRLSPRLHFGELSPRQVWHAVREHEIERGYVSETRHAEAYLRQLGWREFGHHLLYHFPHTAQAPLNDAYRDFPWRWNTAGLRAWQRGETGYPLVDAGMRELWHSGYLHNRVRMVVASFLVKHLLVHWLAGARWFWDTLVDADLANNTLGWQWAAGCGADAAPYFRIFNPVRQAERFDPNGDYVRYWVPELNALSNKALLAPWQADADELKSAGVVLGKTYPQPIVDHKQARQAALAALDTIKKKT</sequence>
<evidence type="ECO:0000256" key="10">
    <source>
        <dbReference type="ARBA" id="ARBA00059220"/>
    </source>
</evidence>
<dbReference type="PROSITE" id="PS00394">
    <property type="entry name" value="DNA_PHOTOLYASES_1_1"/>
    <property type="match status" value="1"/>
</dbReference>
<evidence type="ECO:0000313" key="16">
    <source>
        <dbReference type="EMBL" id="MCS3902342.1"/>
    </source>
</evidence>
<evidence type="ECO:0000256" key="12">
    <source>
        <dbReference type="PIRSR" id="PIRSR602081-1"/>
    </source>
</evidence>
<gene>
    <name evidence="16" type="ORF">J2T55_000338</name>
</gene>